<evidence type="ECO:0000256" key="6">
    <source>
        <dbReference type="ARBA" id="ARBA00022842"/>
    </source>
</evidence>
<dbReference type="KEGG" id="nso:NIASO_09475"/>
<dbReference type="PANTHER" id="PTHR11067:SF9">
    <property type="entry name" value="INOSINE TRIPHOSPHATE PYROPHOSPHATASE"/>
    <property type="match status" value="1"/>
</dbReference>
<comment type="catalytic activity">
    <reaction evidence="8 10">
        <text>dITP + H2O = dIMP + diphosphate + H(+)</text>
        <dbReference type="Rhea" id="RHEA:28342"/>
        <dbReference type="ChEBI" id="CHEBI:15377"/>
        <dbReference type="ChEBI" id="CHEBI:15378"/>
        <dbReference type="ChEBI" id="CHEBI:33019"/>
        <dbReference type="ChEBI" id="CHEBI:61194"/>
        <dbReference type="ChEBI" id="CHEBI:61382"/>
        <dbReference type="EC" id="3.6.1.66"/>
    </reaction>
</comment>
<dbReference type="Proteomes" id="UP000003586">
    <property type="component" value="Chromosome"/>
</dbReference>
<keyword evidence="7 10" id="KW-0546">Nucleotide metabolism</keyword>
<feature type="binding site" evidence="10">
    <location>
        <begin position="176"/>
        <end position="177"/>
    </location>
    <ligand>
        <name>substrate</name>
    </ligand>
</feature>
<keyword evidence="6 10" id="KW-0460">Magnesium</keyword>
<evidence type="ECO:0000256" key="8">
    <source>
        <dbReference type="ARBA" id="ARBA00051875"/>
    </source>
</evidence>
<keyword evidence="4 10" id="KW-0547">Nucleotide-binding</keyword>
<dbReference type="GO" id="GO:0009146">
    <property type="term" value="P:purine nucleoside triphosphate catabolic process"/>
    <property type="evidence" value="ECO:0007669"/>
    <property type="project" value="UniProtKB-UniRule"/>
</dbReference>
<evidence type="ECO:0000256" key="10">
    <source>
        <dbReference type="HAMAP-Rule" id="MF_01405"/>
    </source>
</evidence>
<evidence type="ECO:0000256" key="4">
    <source>
        <dbReference type="ARBA" id="ARBA00022741"/>
    </source>
</evidence>
<dbReference type="STRING" id="929713.NIASO_09475"/>
<evidence type="ECO:0000256" key="5">
    <source>
        <dbReference type="ARBA" id="ARBA00022801"/>
    </source>
</evidence>
<dbReference type="Pfam" id="PF01725">
    <property type="entry name" value="Ham1p_like"/>
    <property type="match status" value="1"/>
</dbReference>
<proteinExistence type="inferred from homology"/>
<comment type="catalytic activity">
    <reaction evidence="9 10">
        <text>XTP + H2O = XMP + diphosphate + H(+)</text>
        <dbReference type="Rhea" id="RHEA:28610"/>
        <dbReference type="ChEBI" id="CHEBI:15377"/>
        <dbReference type="ChEBI" id="CHEBI:15378"/>
        <dbReference type="ChEBI" id="CHEBI:33019"/>
        <dbReference type="ChEBI" id="CHEBI:57464"/>
        <dbReference type="ChEBI" id="CHEBI:61314"/>
        <dbReference type="EC" id="3.6.1.66"/>
    </reaction>
</comment>
<keyword evidence="3 10" id="KW-0479">Metal-binding</keyword>
<dbReference type="InterPro" id="IPR020922">
    <property type="entry name" value="dITP/XTP_pyrophosphatase"/>
</dbReference>
<comment type="similarity">
    <text evidence="1 10 11">Belongs to the HAM1 NTPase family.</text>
</comment>
<evidence type="ECO:0000256" key="7">
    <source>
        <dbReference type="ARBA" id="ARBA00023080"/>
    </source>
</evidence>
<evidence type="ECO:0000313" key="12">
    <source>
        <dbReference type="EMBL" id="AHF15319.1"/>
    </source>
</evidence>
<keyword evidence="13" id="KW-1185">Reference proteome</keyword>
<feature type="binding site" evidence="10">
    <location>
        <position position="68"/>
    </location>
    <ligand>
        <name>Mg(2+)</name>
        <dbReference type="ChEBI" id="CHEBI:18420"/>
    </ligand>
</feature>
<feature type="active site" description="Proton acceptor" evidence="10">
    <location>
        <position position="68"/>
    </location>
</feature>
<protein>
    <recommendedName>
        <fullName evidence="10">dITP/XTP pyrophosphatase</fullName>
        <ecNumber evidence="10">3.6.1.66</ecNumber>
    </recommendedName>
    <alternativeName>
        <fullName evidence="10">Non-canonical purine NTP pyrophosphatase</fullName>
    </alternativeName>
    <alternativeName>
        <fullName evidence="10">Non-standard purine NTP pyrophosphatase</fullName>
    </alternativeName>
    <alternativeName>
        <fullName evidence="10">Nucleoside-triphosphate diphosphatase</fullName>
    </alternativeName>
    <alternativeName>
        <fullName evidence="10">Nucleoside-triphosphate pyrophosphatase</fullName>
        <shortName evidence="10">NTPase</shortName>
    </alternativeName>
</protein>
<dbReference type="Gene3D" id="3.90.950.10">
    <property type="match status" value="1"/>
</dbReference>
<evidence type="ECO:0000313" key="13">
    <source>
        <dbReference type="Proteomes" id="UP000003586"/>
    </source>
</evidence>
<feature type="binding site" evidence="10">
    <location>
        <begin position="7"/>
        <end position="12"/>
    </location>
    <ligand>
        <name>substrate</name>
    </ligand>
</feature>
<comment type="function">
    <text evidence="10">Pyrophosphatase that catalyzes the hydrolysis of nucleoside triphosphates to their monophosphate derivatives, with a high preference for the non-canonical purine nucleotides XTP (xanthosine triphosphate), dITP (deoxyinosine triphosphate) and ITP. Seems to function as a house-cleaning enzyme that removes non-canonical purine nucleotides from the nucleotide pool, thus preventing their incorporation into DNA/RNA and avoiding chromosomal lesions.</text>
</comment>
<evidence type="ECO:0000256" key="3">
    <source>
        <dbReference type="ARBA" id="ARBA00022723"/>
    </source>
</evidence>
<evidence type="ECO:0000256" key="9">
    <source>
        <dbReference type="ARBA" id="ARBA00052017"/>
    </source>
</evidence>
<comment type="catalytic activity">
    <reaction evidence="10">
        <text>ITP + H2O = IMP + diphosphate + H(+)</text>
        <dbReference type="Rhea" id="RHEA:29399"/>
        <dbReference type="ChEBI" id="CHEBI:15377"/>
        <dbReference type="ChEBI" id="CHEBI:15378"/>
        <dbReference type="ChEBI" id="CHEBI:33019"/>
        <dbReference type="ChEBI" id="CHEBI:58053"/>
        <dbReference type="ChEBI" id="CHEBI:61402"/>
        <dbReference type="EC" id="3.6.1.66"/>
    </reaction>
</comment>
<gene>
    <name evidence="12" type="ORF">NIASO_09475</name>
</gene>
<dbReference type="FunFam" id="3.90.950.10:FF:000001">
    <property type="entry name" value="dITP/XTP pyrophosphatase"/>
    <property type="match status" value="1"/>
</dbReference>
<dbReference type="GO" id="GO:0036222">
    <property type="term" value="F:XTP diphosphatase activity"/>
    <property type="evidence" value="ECO:0007669"/>
    <property type="project" value="UniProtKB-UniRule"/>
</dbReference>
<dbReference type="EMBL" id="CP007035">
    <property type="protein sequence ID" value="AHF15319.1"/>
    <property type="molecule type" value="Genomic_DNA"/>
</dbReference>
<dbReference type="GO" id="GO:0000166">
    <property type="term" value="F:nucleotide binding"/>
    <property type="evidence" value="ECO:0007669"/>
    <property type="project" value="UniProtKB-KW"/>
</dbReference>
<dbReference type="AlphaFoldDB" id="W0F1H8"/>
<accession>W0F1H8</accession>
<dbReference type="GO" id="GO:0005829">
    <property type="term" value="C:cytosol"/>
    <property type="evidence" value="ECO:0007669"/>
    <property type="project" value="TreeGrafter"/>
</dbReference>
<dbReference type="NCBIfam" id="TIGR00042">
    <property type="entry name" value="RdgB/HAM1 family non-canonical purine NTP pyrophosphatase"/>
    <property type="match status" value="1"/>
</dbReference>
<dbReference type="GO" id="GO:0046872">
    <property type="term" value="F:metal ion binding"/>
    <property type="evidence" value="ECO:0007669"/>
    <property type="project" value="UniProtKB-KW"/>
</dbReference>
<dbReference type="eggNOG" id="COG0127">
    <property type="taxonomic scope" value="Bacteria"/>
</dbReference>
<reference evidence="12 13" key="1">
    <citation type="submission" date="2013-12" db="EMBL/GenBank/DDBJ databases">
        <authorList>
            <consortium name="DOE Joint Genome Institute"/>
            <person name="Eisen J."/>
            <person name="Huntemann M."/>
            <person name="Han J."/>
            <person name="Chen A."/>
            <person name="Kyrpides N."/>
            <person name="Mavromatis K."/>
            <person name="Markowitz V."/>
            <person name="Palaniappan K."/>
            <person name="Ivanova N."/>
            <person name="Schaumberg A."/>
            <person name="Pati A."/>
            <person name="Liolios K."/>
            <person name="Nordberg H.P."/>
            <person name="Cantor M.N."/>
            <person name="Hua S.X."/>
            <person name="Woyke T."/>
        </authorList>
    </citation>
    <scope>NUCLEOTIDE SEQUENCE [LARGE SCALE GENOMIC DNA]</scope>
    <source>
        <strain evidence="13">DSM 19437</strain>
    </source>
</reference>
<sequence>MTLIFATNNENKVREIRQALPEAFEIISLKEAGILKDIPEPFDTLEENATEKSTVIHKMTGKNCFSEDSGLMVTALDGAPGVKSARFADGEPEYASNTDKLLHLLKDTQQRTAHFKTVISLIINAKELQFEGICTGRIATEAQGTNGFGYDPVFIPDGSDKTFGQMSLEEKQEFSHRKKAVKKLVVYLKESMQVDRLTS</sequence>
<dbReference type="GO" id="GO:0009117">
    <property type="term" value="P:nucleotide metabolic process"/>
    <property type="evidence" value="ECO:0007669"/>
    <property type="project" value="UniProtKB-KW"/>
</dbReference>
<dbReference type="HOGENOM" id="CLU_082080_0_2_10"/>
<dbReference type="HAMAP" id="MF_01405">
    <property type="entry name" value="Non_canon_purine_NTPase"/>
    <property type="match status" value="1"/>
</dbReference>
<dbReference type="SUPFAM" id="SSF52972">
    <property type="entry name" value="ITPase-like"/>
    <property type="match status" value="1"/>
</dbReference>
<feature type="binding site" evidence="10">
    <location>
        <position position="171"/>
    </location>
    <ligand>
        <name>substrate</name>
    </ligand>
</feature>
<dbReference type="PANTHER" id="PTHR11067">
    <property type="entry name" value="INOSINE TRIPHOSPHATE PYROPHOSPHATASE/HAM1 PROTEIN"/>
    <property type="match status" value="1"/>
</dbReference>
<dbReference type="InterPro" id="IPR029001">
    <property type="entry name" value="ITPase-like_fam"/>
</dbReference>
<comment type="caution">
    <text evidence="10">Lacks conserved residue(s) required for the propagation of feature annotation.</text>
</comment>
<evidence type="ECO:0000256" key="11">
    <source>
        <dbReference type="RuleBase" id="RU003781"/>
    </source>
</evidence>
<organism evidence="12 13">
    <name type="scientific">Niabella soli DSM 19437</name>
    <dbReference type="NCBI Taxonomy" id="929713"/>
    <lineage>
        <taxon>Bacteria</taxon>
        <taxon>Pseudomonadati</taxon>
        <taxon>Bacteroidota</taxon>
        <taxon>Chitinophagia</taxon>
        <taxon>Chitinophagales</taxon>
        <taxon>Chitinophagaceae</taxon>
        <taxon>Niabella</taxon>
    </lineage>
</organism>
<dbReference type="CDD" id="cd00515">
    <property type="entry name" value="HAM1"/>
    <property type="match status" value="1"/>
</dbReference>
<dbReference type="EC" id="3.6.1.66" evidence="10"/>
<comment type="subunit">
    <text evidence="2 10">Homodimer.</text>
</comment>
<dbReference type="GO" id="GO:0036220">
    <property type="term" value="F:ITP diphosphatase activity"/>
    <property type="evidence" value="ECO:0007669"/>
    <property type="project" value="UniProtKB-UniRule"/>
</dbReference>
<dbReference type="InterPro" id="IPR002637">
    <property type="entry name" value="RdgB/HAM1"/>
</dbReference>
<comment type="cofactor">
    <cofactor evidence="10">
        <name>Mg(2+)</name>
        <dbReference type="ChEBI" id="CHEBI:18420"/>
    </cofactor>
    <text evidence="10">Binds 1 Mg(2+) ion per subunit.</text>
</comment>
<feature type="binding site" evidence="10">
    <location>
        <position position="69"/>
    </location>
    <ligand>
        <name>substrate</name>
    </ligand>
</feature>
<name>W0F1H8_9BACT</name>
<dbReference type="GO" id="GO:0035870">
    <property type="term" value="F:dITP diphosphatase activity"/>
    <property type="evidence" value="ECO:0007669"/>
    <property type="project" value="UniProtKB-UniRule"/>
</dbReference>
<evidence type="ECO:0000256" key="2">
    <source>
        <dbReference type="ARBA" id="ARBA00011738"/>
    </source>
</evidence>
<dbReference type="GO" id="GO:0017111">
    <property type="term" value="F:ribonucleoside triphosphate phosphatase activity"/>
    <property type="evidence" value="ECO:0007669"/>
    <property type="project" value="InterPro"/>
</dbReference>
<feature type="binding site" evidence="10">
    <location>
        <begin position="148"/>
        <end position="151"/>
    </location>
    <ligand>
        <name>substrate</name>
    </ligand>
</feature>
<evidence type="ECO:0000256" key="1">
    <source>
        <dbReference type="ARBA" id="ARBA00008023"/>
    </source>
</evidence>
<keyword evidence="5 10" id="KW-0378">Hydrolase</keyword>